<keyword evidence="1" id="KW-0472">Membrane</keyword>
<keyword evidence="1" id="KW-0812">Transmembrane</keyword>
<gene>
    <name evidence="2" type="ORF">XBKQ1_1920035</name>
</gene>
<dbReference type="Proteomes" id="UP000028500">
    <property type="component" value="Unassembled WGS sequence"/>
</dbReference>
<comment type="caution">
    <text evidence="2">The sequence shown here is derived from an EMBL/GenBank/DDBJ whole genome shotgun (WGS) entry which is preliminary data.</text>
</comment>
<proteinExistence type="predicted"/>
<dbReference type="EMBL" id="CBSY010000104">
    <property type="protein sequence ID" value="CDH19205.1"/>
    <property type="molecule type" value="Genomic_DNA"/>
</dbReference>
<dbReference type="Pfam" id="PF06092">
    <property type="entry name" value="DUF943"/>
    <property type="match status" value="1"/>
</dbReference>
<name>A0A077P458_XENBV</name>
<evidence type="ECO:0000313" key="2">
    <source>
        <dbReference type="EMBL" id="CDH19205.1"/>
    </source>
</evidence>
<keyword evidence="1" id="KW-1133">Transmembrane helix</keyword>
<accession>A0A077P458</accession>
<evidence type="ECO:0000313" key="3">
    <source>
        <dbReference type="Proteomes" id="UP000028500"/>
    </source>
</evidence>
<organism evidence="2 3">
    <name type="scientific">Xenorhabdus bovienii str. kraussei Quebec</name>
    <dbReference type="NCBI Taxonomy" id="1398203"/>
    <lineage>
        <taxon>Bacteria</taxon>
        <taxon>Pseudomonadati</taxon>
        <taxon>Pseudomonadota</taxon>
        <taxon>Gammaproteobacteria</taxon>
        <taxon>Enterobacterales</taxon>
        <taxon>Morganellaceae</taxon>
        <taxon>Xenorhabdus</taxon>
    </lineage>
</organism>
<protein>
    <submittedName>
        <fullName evidence="2">Uncharacterized protein</fullName>
    </submittedName>
</protein>
<dbReference type="AlphaFoldDB" id="A0A077P458"/>
<feature type="transmembrane region" description="Helical" evidence="1">
    <location>
        <begin position="6"/>
        <end position="27"/>
    </location>
</feature>
<reference evidence="2" key="1">
    <citation type="submission" date="2013-07" db="EMBL/GenBank/DDBJ databases">
        <title>Sub-species coevolution in mutualistic symbiosis.</title>
        <authorList>
            <person name="Murfin K."/>
            <person name="Klassen J."/>
            <person name="Lee M."/>
            <person name="Forst S."/>
            <person name="Stock P."/>
            <person name="Goodrich-Blair H."/>
        </authorList>
    </citation>
    <scope>NUCLEOTIDE SEQUENCE [LARGE SCALE GENOMIC DNA]</scope>
    <source>
        <strain evidence="2">Kraussei Quebec</strain>
    </source>
</reference>
<dbReference type="RefSeq" id="WP_051861206.1">
    <property type="nucleotide sequence ID" value="NZ_CAWLZI010000179.1"/>
</dbReference>
<dbReference type="OrthoDB" id="5873202at2"/>
<dbReference type="InterPro" id="IPR010351">
    <property type="entry name" value="DUF943"/>
</dbReference>
<evidence type="ECO:0000256" key="1">
    <source>
        <dbReference type="SAM" id="Phobius"/>
    </source>
</evidence>
<keyword evidence="3" id="KW-1185">Reference proteome</keyword>
<sequence>MKKSSIKWIILLITIGISTIYGIWWLLQPVEISAVHRGSGKGSSTVLVRHFPLTDSGKIAWWEKNKQSLKTNYGIPYTDDDGSFMVYFLYWDGTYRIDRGTDQDSDLLCFSDMNAEANCIEKKGIALSVSRNREGKMRFTTNGNSYVKFKGSEEIKRVMQ</sequence>
<dbReference type="HOGENOM" id="CLU_131530_1_0_6"/>